<dbReference type="Gene3D" id="1.10.357.10">
    <property type="entry name" value="Tetracycline Repressor, domain 2"/>
    <property type="match status" value="1"/>
</dbReference>
<evidence type="ECO:0000313" key="6">
    <source>
        <dbReference type="EMBL" id="GGO74178.1"/>
    </source>
</evidence>
<gene>
    <name evidence="6" type="ORF">GCM10010982_36400</name>
</gene>
<evidence type="ECO:0000259" key="5">
    <source>
        <dbReference type="PROSITE" id="PS50977"/>
    </source>
</evidence>
<dbReference type="InterPro" id="IPR041669">
    <property type="entry name" value="TetR_C_15"/>
</dbReference>
<dbReference type="GO" id="GO:0003700">
    <property type="term" value="F:DNA-binding transcription factor activity"/>
    <property type="evidence" value="ECO:0007669"/>
    <property type="project" value="TreeGrafter"/>
</dbReference>
<evidence type="ECO:0000256" key="4">
    <source>
        <dbReference type="PROSITE-ProRule" id="PRU00335"/>
    </source>
</evidence>
<dbReference type="PROSITE" id="PS50977">
    <property type="entry name" value="HTH_TETR_2"/>
    <property type="match status" value="1"/>
</dbReference>
<proteinExistence type="predicted"/>
<dbReference type="PRINTS" id="PR00455">
    <property type="entry name" value="HTHTETR"/>
</dbReference>
<evidence type="ECO:0000256" key="3">
    <source>
        <dbReference type="ARBA" id="ARBA00023163"/>
    </source>
</evidence>
<reference evidence="6" key="2">
    <citation type="submission" date="2020-09" db="EMBL/GenBank/DDBJ databases">
        <authorList>
            <person name="Sun Q."/>
            <person name="Zhou Y."/>
        </authorList>
    </citation>
    <scope>NUCLEOTIDE SEQUENCE</scope>
    <source>
        <strain evidence="6">CGMCC 1.7086</strain>
    </source>
</reference>
<feature type="DNA-binding region" description="H-T-H motif" evidence="4">
    <location>
        <begin position="40"/>
        <end position="59"/>
    </location>
</feature>
<protein>
    <submittedName>
        <fullName evidence="6">TetR family transcriptional regulator</fullName>
    </submittedName>
</protein>
<keyword evidence="2 4" id="KW-0238">DNA-binding</keyword>
<evidence type="ECO:0000313" key="7">
    <source>
        <dbReference type="Proteomes" id="UP000606935"/>
    </source>
</evidence>
<keyword evidence="1" id="KW-0805">Transcription regulation</keyword>
<dbReference type="SUPFAM" id="SSF46689">
    <property type="entry name" value="Homeodomain-like"/>
    <property type="match status" value="1"/>
</dbReference>
<accession>A0A917Z531</accession>
<dbReference type="Pfam" id="PF00440">
    <property type="entry name" value="TetR_N"/>
    <property type="match status" value="1"/>
</dbReference>
<feature type="domain" description="HTH tetR-type" evidence="5">
    <location>
        <begin position="17"/>
        <end position="77"/>
    </location>
</feature>
<dbReference type="InterPro" id="IPR009057">
    <property type="entry name" value="Homeodomain-like_sf"/>
</dbReference>
<dbReference type="RefSeq" id="WP_188698654.1">
    <property type="nucleotide sequence ID" value="NZ_BMLS01000008.1"/>
</dbReference>
<evidence type="ECO:0000256" key="2">
    <source>
        <dbReference type="ARBA" id="ARBA00023125"/>
    </source>
</evidence>
<dbReference type="Pfam" id="PF17918">
    <property type="entry name" value="TetR_C_15"/>
    <property type="match status" value="1"/>
</dbReference>
<dbReference type="GO" id="GO:0000976">
    <property type="term" value="F:transcription cis-regulatory region binding"/>
    <property type="evidence" value="ECO:0007669"/>
    <property type="project" value="TreeGrafter"/>
</dbReference>
<keyword evidence="3" id="KW-0804">Transcription</keyword>
<organism evidence="6 7">
    <name type="scientific">Bowmanella pacifica</name>
    <dbReference type="NCBI Taxonomy" id="502051"/>
    <lineage>
        <taxon>Bacteria</taxon>
        <taxon>Pseudomonadati</taxon>
        <taxon>Pseudomonadota</taxon>
        <taxon>Gammaproteobacteria</taxon>
        <taxon>Alteromonadales</taxon>
        <taxon>Alteromonadaceae</taxon>
        <taxon>Bowmanella</taxon>
    </lineage>
</organism>
<dbReference type="InterPro" id="IPR001647">
    <property type="entry name" value="HTH_TetR"/>
</dbReference>
<sequence>MSKPLTPRVSPSQKRSMARQEQILEVAAELLEKLGPATLTTIRIAEDVGISVGTLYHYYPNKEAILHAMGQRWLQQMAQTLKQDEQQSPADLNEFVALFVSHMHQLYRKQRGILHLVQGMFAIPQLMPLDEQHDELVINHVASRLGKLGVKLPLSERQRIGRTFHETSHALLLVVVNQSKPRGSKTLEELKRMLQTLVMSFG</sequence>
<name>A0A917Z531_9ALTE</name>
<dbReference type="Proteomes" id="UP000606935">
    <property type="component" value="Unassembled WGS sequence"/>
</dbReference>
<dbReference type="InterPro" id="IPR050109">
    <property type="entry name" value="HTH-type_TetR-like_transc_reg"/>
</dbReference>
<reference evidence="6" key="1">
    <citation type="journal article" date="2014" name="Int. J. Syst. Evol. Microbiol.">
        <title>Complete genome sequence of Corynebacterium casei LMG S-19264T (=DSM 44701T), isolated from a smear-ripened cheese.</title>
        <authorList>
            <consortium name="US DOE Joint Genome Institute (JGI-PGF)"/>
            <person name="Walter F."/>
            <person name="Albersmeier A."/>
            <person name="Kalinowski J."/>
            <person name="Ruckert C."/>
        </authorList>
    </citation>
    <scope>NUCLEOTIDE SEQUENCE</scope>
    <source>
        <strain evidence="6">CGMCC 1.7086</strain>
    </source>
</reference>
<dbReference type="AlphaFoldDB" id="A0A917Z531"/>
<dbReference type="PANTHER" id="PTHR30055">
    <property type="entry name" value="HTH-TYPE TRANSCRIPTIONAL REGULATOR RUTR"/>
    <property type="match status" value="1"/>
</dbReference>
<keyword evidence="7" id="KW-1185">Reference proteome</keyword>
<evidence type="ECO:0000256" key="1">
    <source>
        <dbReference type="ARBA" id="ARBA00023015"/>
    </source>
</evidence>
<dbReference type="EMBL" id="BMLS01000008">
    <property type="protein sequence ID" value="GGO74178.1"/>
    <property type="molecule type" value="Genomic_DNA"/>
</dbReference>
<comment type="caution">
    <text evidence="6">The sequence shown here is derived from an EMBL/GenBank/DDBJ whole genome shotgun (WGS) entry which is preliminary data.</text>
</comment>
<dbReference type="PANTHER" id="PTHR30055:SF234">
    <property type="entry name" value="HTH-TYPE TRANSCRIPTIONAL REGULATOR BETI"/>
    <property type="match status" value="1"/>
</dbReference>